<dbReference type="EMBL" id="BK015029">
    <property type="protein sequence ID" value="DAD87888.1"/>
    <property type="molecule type" value="Genomic_DNA"/>
</dbReference>
<sequence length="120" mass="14261">MWYGYFCLFCEIMLVKGVRCVIENPYSTAHYLTRYCPLKADYIIMDRSKYGDYFKKPTQFWFLNCEPRNGLVAVNYDSKPVKKIINERGINRSLISKDFIRVFLSEIVDLEGEAIKKKYE</sequence>
<accession>A0A8S5N089</accession>
<proteinExistence type="predicted"/>
<organism evidence="1">
    <name type="scientific">Siphoviridae sp. ct43U4</name>
    <dbReference type="NCBI Taxonomy" id="2826285"/>
    <lineage>
        <taxon>Viruses</taxon>
        <taxon>Duplodnaviria</taxon>
        <taxon>Heunggongvirae</taxon>
        <taxon>Uroviricota</taxon>
        <taxon>Caudoviricetes</taxon>
    </lineage>
</organism>
<name>A0A8S5N089_9CAUD</name>
<protein>
    <submittedName>
        <fullName evidence="1">Uncharacterized protein</fullName>
    </submittedName>
</protein>
<reference evidence="1" key="1">
    <citation type="journal article" date="2021" name="Proc. Natl. Acad. Sci. U.S.A.">
        <title>A Catalog of Tens of Thousands of Viruses from Human Metagenomes Reveals Hidden Associations with Chronic Diseases.</title>
        <authorList>
            <person name="Tisza M.J."/>
            <person name="Buck C.B."/>
        </authorList>
    </citation>
    <scope>NUCLEOTIDE SEQUENCE</scope>
    <source>
        <strain evidence="1">Ct43U4</strain>
    </source>
</reference>
<evidence type="ECO:0000313" key="1">
    <source>
        <dbReference type="EMBL" id="DAD87888.1"/>
    </source>
</evidence>